<dbReference type="InterPro" id="IPR036236">
    <property type="entry name" value="Znf_C2H2_sf"/>
</dbReference>
<comment type="caution">
    <text evidence="4">The sequence shown here is derived from an EMBL/GenBank/DDBJ whole genome shotgun (WGS) entry which is preliminary data.</text>
</comment>
<dbReference type="Proteomes" id="UP000475862">
    <property type="component" value="Unassembled WGS sequence"/>
</dbReference>
<dbReference type="OrthoDB" id="10020956at2759"/>
<feature type="domain" description="C2H2-type" evidence="3">
    <location>
        <begin position="858"/>
        <end position="885"/>
    </location>
</feature>
<reference evidence="4 5" key="1">
    <citation type="submission" date="2019-08" db="EMBL/GenBank/DDBJ databases">
        <title>The genome of the soybean aphid Biotype 1, its phylome, world population structure and adaptation to the North American continent.</title>
        <authorList>
            <person name="Giordano R."/>
            <person name="Donthu R.K."/>
            <person name="Hernandez A.G."/>
            <person name="Wright C.L."/>
            <person name="Zimin A.V."/>
        </authorList>
    </citation>
    <scope>NUCLEOTIDE SEQUENCE [LARGE SCALE GENOMIC DNA]</scope>
    <source>
        <tissue evidence="4">Whole aphids</tissue>
    </source>
</reference>
<protein>
    <recommendedName>
        <fullName evidence="3">C2H2-type domain-containing protein</fullName>
    </recommendedName>
</protein>
<dbReference type="SMART" id="SM00355">
    <property type="entry name" value="ZnF_C2H2"/>
    <property type="match status" value="9"/>
</dbReference>
<gene>
    <name evidence="4" type="ORF">AGLY_017802</name>
</gene>
<dbReference type="GO" id="GO:0008270">
    <property type="term" value="F:zinc ion binding"/>
    <property type="evidence" value="ECO:0007669"/>
    <property type="project" value="UniProtKB-KW"/>
</dbReference>
<keyword evidence="1" id="KW-0479">Metal-binding</keyword>
<feature type="region of interest" description="Disordered" evidence="2">
    <location>
        <begin position="52"/>
        <end position="82"/>
    </location>
</feature>
<keyword evidence="1" id="KW-0863">Zinc-finger</keyword>
<feature type="compositionally biased region" description="Basic and acidic residues" evidence="2">
    <location>
        <begin position="69"/>
        <end position="79"/>
    </location>
</feature>
<dbReference type="InterPro" id="IPR013087">
    <property type="entry name" value="Znf_C2H2_type"/>
</dbReference>
<dbReference type="PANTHER" id="PTHR21190:SF1">
    <property type="entry name" value="GH10077P"/>
    <property type="match status" value="1"/>
</dbReference>
<dbReference type="PROSITE" id="PS50157">
    <property type="entry name" value="ZINC_FINGER_C2H2_2"/>
    <property type="match status" value="1"/>
</dbReference>
<evidence type="ECO:0000256" key="1">
    <source>
        <dbReference type="PROSITE-ProRule" id="PRU00042"/>
    </source>
</evidence>
<accession>A0A6G0SVR7</accession>
<feature type="compositionally biased region" description="Polar residues" evidence="2">
    <location>
        <begin position="59"/>
        <end position="68"/>
    </location>
</feature>
<dbReference type="SUPFAM" id="SSF57667">
    <property type="entry name" value="beta-beta-alpha zinc fingers"/>
    <property type="match status" value="2"/>
</dbReference>
<keyword evidence="1" id="KW-0862">Zinc</keyword>
<keyword evidence="5" id="KW-1185">Reference proteome</keyword>
<evidence type="ECO:0000313" key="4">
    <source>
        <dbReference type="EMBL" id="KAE9521801.1"/>
    </source>
</evidence>
<proteinExistence type="predicted"/>
<dbReference type="AlphaFoldDB" id="A0A6G0SVR7"/>
<dbReference type="PANTHER" id="PTHR21190">
    <property type="entry name" value="GH10077P"/>
    <property type="match status" value="1"/>
</dbReference>
<evidence type="ECO:0000313" key="5">
    <source>
        <dbReference type="Proteomes" id="UP000475862"/>
    </source>
</evidence>
<evidence type="ECO:0000256" key="2">
    <source>
        <dbReference type="SAM" id="MobiDB-lite"/>
    </source>
</evidence>
<organism evidence="4 5">
    <name type="scientific">Aphis glycines</name>
    <name type="common">Soybean aphid</name>
    <dbReference type="NCBI Taxonomy" id="307491"/>
    <lineage>
        <taxon>Eukaryota</taxon>
        <taxon>Metazoa</taxon>
        <taxon>Ecdysozoa</taxon>
        <taxon>Arthropoda</taxon>
        <taxon>Hexapoda</taxon>
        <taxon>Insecta</taxon>
        <taxon>Pterygota</taxon>
        <taxon>Neoptera</taxon>
        <taxon>Paraneoptera</taxon>
        <taxon>Hemiptera</taxon>
        <taxon>Sternorrhyncha</taxon>
        <taxon>Aphidomorpha</taxon>
        <taxon>Aphidoidea</taxon>
        <taxon>Aphididae</taxon>
        <taxon>Aphidini</taxon>
        <taxon>Aphis</taxon>
        <taxon>Aphis</taxon>
    </lineage>
</organism>
<sequence length="1047" mass="119031">MQTIGKANNKMDFPLNWTDILLKSISGKTNYTIDVKIGTKRIATNQDLRDITKKRRKQSNPTRISSNEENTKNESDKKILFSTKNKSELNNIKEATDLKLTCTQYPLASLPLNLTTSENQKLLPNEVQKLQFSNDIQLQNDSSTEISNNPSSLHQTFSNEIAHNNNKDNYLTESSTCMIPFSKNQPCTSGTNVGPTSVQIFNPEAFCDQCNKEFCNKYFLKTHKANKHGVFSDSYSNSSSIDQLDRIKITALPTTCDFSSNINDNYISASTSSLFKSPVLFSPSSVNQSTFVSKNIFNNQTRAFCSICQKEFCNKYFVRKHKAKIHGIIDDGDFKLTDDLPFNFKTNLQIKNEFLDFGVSDSCDKDVQTVSPSFHVNESISEISKSHEKLFLKDTQSSEDNETELVKKYTTAETPHNNFKVENTDDERNVNYINKLNIELCNVIDLHSTELTSNSSHITNTNAHYEKEVFKNDCLKPSTKGINQQLPEFKTNTNTPINLITNNCVNDILTNKIIGNNINIINNCLPDTIVTVENESKINKKIETDESKIDLMSKSKLLTLQNLFFKRNGNTLENISTCNVCNTQVNGSLKAHIFNKHENIVNELMNETLECNENLRNEHSCHECQQMFNSDALLKEHIEQCECNIKGMGRASASSKNSAENEEYINHHTKDFGEKKQTTMLSSFCKICNKELCNKYFMKTHMQRMHGISIQNGNHIGGVVCDICNKELCSKYFLRVHKQNSHGIVEHGSCQKYWADSMTENGQLSDEPENAHRYYKHYTEVCNICLRRFRSSKWLRAHLLNDHGSEGKIQWKHIQNHLEEEKQNLQSNCELNASLIAIESPKQNPVEEQTICDEMKQYRCSYCSFTTSILSFLFVHEKFHLVENKTTKDMLLTCPTCNAVFQNKTLLENHFTHCHFNSDAMNSPVPYTTLHSPDNTQVALNASEDSSADKSLDNNGNDVFTDKLGTSIKLCQTENASASTGKNHHIPQSNQEPFIMQSFFLENCSVSPSVKKEMTGRSDSFHSSLVYLPVKEKLTSTVNVFFKLTPT</sequence>
<dbReference type="PROSITE" id="PS00028">
    <property type="entry name" value="ZINC_FINGER_C2H2_1"/>
    <property type="match status" value="6"/>
</dbReference>
<name>A0A6G0SVR7_APHGL</name>
<dbReference type="EMBL" id="VYZN01002021">
    <property type="protein sequence ID" value="KAE9521801.1"/>
    <property type="molecule type" value="Genomic_DNA"/>
</dbReference>
<evidence type="ECO:0000259" key="3">
    <source>
        <dbReference type="PROSITE" id="PS50157"/>
    </source>
</evidence>